<keyword evidence="2" id="KW-0786">Thiamine pyrophosphate</keyword>
<dbReference type="CDD" id="cd02002">
    <property type="entry name" value="TPP_BFDC"/>
    <property type="match status" value="1"/>
</dbReference>
<feature type="domain" description="Thiamine pyrophosphate enzyme TPP-binding" evidence="3">
    <location>
        <begin position="383"/>
        <end position="520"/>
    </location>
</feature>
<dbReference type="Pfam" id="PF02776">
    <property type="entry name" value="TPP_enzyme_N"/>
    <property type="match status" value="1"/>
</dbReference>
<dbReference type="InterPro" id="IPR011766">
    <property type="entry name" value="TPP_enzyme_TPP-bd"/>
</dbReference>
<dbReference type="AlphaFoldDB" id="A0A4R7BLP2"/>
<dbReference type="InterPro" id="IPR045229">
    <property type="entry name" value="TPP_enz"/>
</dbReference>
<dbReference type="PANTHER" id="PTHR18968:SF86">
    <property type="entry name" value="ACETOLACTATE SYNTHASE LARGE SUBUNIT ILVX-RELATED"/>
    <property type="match status" value="1"/>
</dbReference>
<reference evidence="5 6" key="1">
    <citation type="submission" date="2019-03" db="EMBL/GenBank/DDBJ databases">
        <title>Genomic Encyclopedia of Type Strains, Phase IV (KMG-IV): sequencing the most valuable type-strain genomes for metagenomic binning, comparative biology and taxonomic classification.</title>
        <authorList>
            <person name="Goeker M."/>
        </authorList>
    </citation>
    <scope>NUCLEOTIDE SEQUENCE [LARGE SCALE GENOMIC DNA]</scope>
    <source>
        <strain evidence="5 6">DSM 25903</strain>
    </source>
</reference>
<comment type="caution">
    <text evidence="5">The sequence shown here is derived from an EMBL/GenBank/DDBJ whole genome shotgun (WGS) entry which is preliminary data.</text>
</comment>
<evidence type="ECO:0000259" key="4">
    <source>
        <dbReference type="Pfam" id="PF02776"/>
    </source>
</evidence>
<evidence type="ECO:0000313" key="6">
    <source>
        <dbReference type="Proteomes" id="UP000295122"/>
    </source>
</evidence>
<dbReference type="SUPFAM" id="SSF52518">
    <property type="entry name" value="Thiamin diphosphate-binding fold (THDP-binding)"/>
    <property type="match status" value="2"/>
</dbReference>
<dbReference type="GO" id="GO:0044281">
    <property type="term" value="P:small molecule metabolic process"/>
    <property type="evidence" value="ECO:0007669"/>
    <property type="project" value="UniProtKB-ARBA"/>
</dbReference>
<evidence type="ECO:0000313" key="5">
    <source>
        <dbReference type="EMBL" id="TDR85185.1"/>
    </source>
</evidence>
<keyword evidence="6" id="KW-1185">Reference proteome</keyword>
<gene>
    <name evidence="5" type="ORF">EV668_4729</name>
</gene>
<accession>A0A4R7BLP2</accession>
<proteinExistence type="inferred from homology"/>
<comment type="similarity">
    <text evidence="1">Belongs to the TPP enzyme family.</text>
</comment>
<dbReference type="GO" id="GO:0050660">
    <property type="term" value="F:flavin adenine dinucleotide binding"/>
    <property type="evidence" value="ECO:0007669"/>
    <property type="project" value="TreeGrafter"/>
</dbReference>
<evidence type="ECO:0000256" key="2">
    <source>
        <dbReference type="ARBA" id="ARBA00023052"/>
    </source>
</evidence>
<dbReference type="InterPro" id="IPR012001">
    <property type="entry name" value="Thiamin_PyroP_enz_TPP-bd_dom"/>
</dbReference>
<dbReference type="NCBIfam" id="NF005760">
    <property type="entry name" value="PRK07586.1"/>
    <property type="match status" value="1"/>
</dbReference>
<evidence type="ECO:0000259" key="3">
    <source>
        <dbReference type="Pfam" id="PF02775"/>
    </source>
</evidence>
<name>A0A4R7BLP2_9HYPH</name>
<dbReference type="Pfam" id="PF02775">
    <property type="entry name" value="TPP_enzyme_C"/>
    <property type="match status" value="1"/>
</dbReference>
<evidence type="ECO:0000256" key="1">
    <source>
        <dbReference type="ARBA" id="ARBA00007812"/>
    </source>
</evidence>
<feature type="domain" description="Thiamine pyrophosphate enzyme N-terminal TPP-binding" evidence="4">
    <location>
        <begin position="11"/>
        <end position="116"/>
    </location>
</feature>
<dbReference type="Gene3D" id="3.40.50.970">
    <property type="match status" value="2"/>
</dbReference>
<dbReference type="EMBL" id="SNZR01000018">
    <property type="protein sequence ID" value="TDR85185.1"/>
    <property type="molecule type" value="Genomic_DNA"/>
</dbReference>
<organism evidence="5 6">
    <name type="scientific">Enterovirga rhinocerotis</name>
    <dbReference type="NCBI Taxonomy" id="1339210"/>
    <lineage>
        <taxon>Bacteria</taxon>
        <taxon>Pseudomonadati</taxon>
        <taxon>Pseudomonadota</taxon>
        <taxon>Alphaproteobacteria</taxon>
        <taxon>Hyphomicrobiales</taxon>
        <taxon>Methylobacteriaceae</taxon>
        <taxon>Enterovirga</taxon>
    </lineage>
</organism>
<protein>
    <submittedName>
        <fullName evidence="5">Acetolactate synthase-1/2/3 large subunit</fullName>
    </submittedName>
</protein>
<dbReference type="Proteomes" id="UP000295122">
    <property type="component" value="Unassembled WGS sequence"/>
</dbReference>
<dbReference type="InterPro" id="IPR029061">
    <property type="entry name" value="THDP-binding"/>
</dbReference>
<dbReference type="PANTHER" id="PTHR18968">
    <property type="entry name" value="THIAMINE PYROPHOSPHATE ENZYMES"/>
    <property type="match status" value="1"/>
</dbReference>
<sequence length="523" mass="54468">MSRANEGHDTMNGAESLVRTLVGGGVEVAFTNPGTSEMHFVAALDRVDGMRCVLCLFEGGATGAADGYGRMAEKPASTLLHCGPGLGNGLANLHNARRSRTPIVNIVGDHATYHLQYDAPLTSDIEGIARPVSAWVRTSPDSRRVAQDGAEAIAAARTAPGGVATLILPADTAWGEGGAVATVPAVPEREKADPDRMKVAVEALMSGEPTLLFLGDRTLREEGLGLAERICAKTGAKMMAQTSNARIERGAGRVPIERLPYPVDAAIAVLKGLKHLVVIGTTLPVGFFAYPGKPSLLTPPDCTITVLAPPEADQIDALRQLAEAVKAGPAPARPAIARPDVPTRGAIDSATIAQTVAALLPENAIVCDEAVTTGRSFFPPTHAARPHDWLALTGGSIGLGIPMATGAAVACPDRKVVNLQADGSGLYTAQALWTQARENLDVLTVIFANRSYAILRGELAGVGANPGRKALDMLSLDNPAIDWVSLARGFGVEALQAADLDAFVSGMRIGLGRRGPFLIEALL</sequence>
<dbReference type="CDD" id="cd07035">
    <property type="entry name" value="TPP_PYR_POX_like"/>
    <property type="match status" value="1"/>
</dbReference>
<dbReference type="GO" id="GO:0003984">
    <property type="term" value="F:acetolactate synthase activity"/>
    <property type="evidence" value="ECO:0007669"/>
    <property type="project" value="TreeGrafter"/>
</dbReference>
<dbReference type="GO" id="GO:0030976">
    <property type="term" value="F:thiamine pyrophosphate binding"/>
    <property type="evidence" value="ECO:0007669"/>
    <property type="project" value="InterPro"/>
</dbReference>